<dbReference type="Proteomes" id="UP000315496">
    <property type="component" value="Chromosome 2"/>
</dbReference>
<evidence type="ECO:0000313" key="2">
    <source>
        <dbReference type="Proteomes" id="UP000315496"/>
    </source>
</evidence>
<dbReference type="Gene3D" id="2.60.120.920">
    <property type="match status" value="1"/>
</dbReference>
<evidence type="ECO:0000313" key="1">
    <source>
        <dbReference type="EMBL" id="TNJ29079.1"/>
    </source>
</evidence>
<dbReference type="VEuPathDB" id="GiardiaDB:GMRT_14527"/>
<dbReference type="EMBL" id="VDLU01000002">
    <property type="protein sequence ID" value="TNJ29079.1"/>
    <property type="molecule type" value="Genomic_DNA"/>
</dbReference>
<sequence length="255" mass="27956">MFSPIGSPIDESPKVAQNAGPRAFDGLSLLLSSVSALNYPLPIISQHHQQQATQRTMLLRLMAAYGIRQPRISFDCTIRWCIPETYDALFSCSSGRTLVRSYDTNTQVQGLQPNFIQSLTFTNTALTAGCHVLRFKLCESLASNVIIGVCGYEAMLRLQQLQFDPLSGRVDEPTFTSYNLRTGEIIADGRCCQRGSAVPPGSSLYCVLDMDKSHVWCSVDGLEYVLAGHAPRPAVFFAQLFDEGDVLSIEPVPAA</sequence>
<dbReference type="InterPro" id="IPR043136">
    <property type="entry name" value="B30.2/SPRY_sf"/>
</dbReference>
<organism evidence="1 2">
    <name type="scientific">Giardia muris</name>
    <dbReference type="NCBI Taxonomy" id="5742"/>
    <lineage>
        <taxon>Eukaryota</taxon>
        <taxon>Metamonada</taxon>
        <taxon>Diplomonadida</taxon>
        <taxon>Hexamitidae</taxon>
        <taxon>Giardiinae</taxon>
        <taxon>Giardia</taxon>
    </lineage>
</organism>
<protein>
    <recommendedName>
        <fullName evidence="3">B30.2/SPRY domain-containing protein</fullName>
    </recommendedName>
</protein>
<proteinExistence type="predicted"/>
<reference evidence="1 2" key="1">
    <citation type="submission" date="2019-05" db="EMBL/GenBank/DDBJ databases">
        <title>The compact genome of Giardia muris reveals important steps in the evolution of intestinal protozoan parasites.</title>
        <authorList>
            <person name="Xu F."/>
            <person name="Jimenez-Gonzalez A."/>
            <person name="Einarsson E."/>
            <person name="Astvaldsson A."/>
            <person name="Peirasmaki D."/>
            <person name="Eckmann L."/>
            <person name="Andersson J.O."/>
            <person name="Svard S.G."/>
            <person name="Jerlstrom-Hultqvist J."/>
        </authorList>
    </citation>
    <scope>NUCLEOTIDE SEQUENCE [LARGE SCALE GENOMIC DNA]</scope>
    <source>
        <strain evidence="1 2">Roberts-Thomson</strain>
    </source>
</reference>
<keyword evidence="2" id="KW-1185">Reference proteome</keyword>
<evidence type="ECO:0008006" key="3">
    <source>
        <dbReference type="Google" id="ProtNLM"/>
    </source>
</evidence>
<gene>
    <name evidence="1" type="ORF">GMRT_14527</name>
</gene>
<accession>A0A4Z1T974</accession>
<dbReference type="AlphaFoldDB" id="A0A4Z1T974"/>
<name>A0A4Z1T974_GIAMU</name>
<comment type="caution">
    <text evidence="1">The sequence shown here is derived from an EMBL/GenBank/DDBJ whole genome shotgun (WGS) entry which is preliminary data.</text>
</comment>